<name>A0A160VSP5_9EURY</name>
<sequence length="39" mass="4365">MTRKIEIEKLKAAHNTLMSSLKEVLPKAHAMFDLTSSPP</sequence>
<dbReference type="EMBL" id="LN999010">
    <property type="protein sequence ID" value="CUX78087.1"/>
    <property type="molecule type" value="Genomic_DNA"/>
</dbReference>
<dbReference type="Proteomes" id="UP000093069">
    <property type="component" value="Chromosome I"/>
</dbReference>
<evidence type="ECO:0000313" key="1">
    <source>
        <dbReference type="EMBL" id="CUX78087.1"/>
    </source>
</evidence>
<organism evidence="1 2">
    <name type="scientific">Thermococcus chitonophagus</name>
    <dbReference type="NCBI Taxonomy" id="54262"/>
    <lineage>
        <taxon>Archaea</taxon>
        <taxon>Methanobacteriati</taxon>
        <taxon>Methanobacteriota</taxon>
        <taxon>Thermococci</taxon>
        <taxon>Thermococcales</taxon>
        <taxon>Thermococcaceae</taxon>
        <taxon>Thermococcus</taxon>
    </lineage>
</organism>
<reference evidence="2" key="1">
    <citation type="submission" date="2016-01" db="EMBL/GenBank/DDBJ databases">
        <authorList>
            <person name="Vorgias C.E."/>
        </authorList>
    </citation>
    <scope>NUCLEOTIDE SEQUENCE [LARGE SCALE GENOMIC DNA]</scope>
</reference>
<dbReference type="KEGG" id="tch:CHITON_1308"/>
<evidence type="ECO:0000313" key="2">
    <source>
        <dbReference type="Proteomes" id="UP000093069"/>
    </source>
</evidence>
<accession>A0A160VSP5</accession>
<proteinExistence type="predicted"/>
<dbReference type="AlphaFoldDB" id="A0A160VSP5"/>
<gene>
    <name evidence="1" type="ORF">CHITON_1308</name>
</gene>
<dbReference type="STRING" id="54262.CHITON_1308"/>
<protein>
    <submittedName>
        <fullName evidence="1">Uncharacterized protein</fullName>
    </submittedName>
</protein>